<reference evidence="5" key="1">
    <citation type="submission" date="2019-09" db="EMBL/GenBank/DDBJ databases">
        <title>Draft genome information of white flower Hibiscus syriacus.</title>
        <authorList>
            <person name="Kim Y.-M."/>
        </authorList>
    </citation>
    <scope>NUCLEOTIDE SEQUENCE [LARGE SCALE GENOMIC DNA]</scope>
    <source>
        <strain evidence="5">YM2019G1</strain>
    </source>
</reference>
<keyword evidence="6" id="KW-1185">Reference proteome</keyword>
<dbReference type="Gene3D" id="3.30.200.20">
    <property type="entry name" value="Phosphorylase Kinase, domain 1"/>
    <property type="match status" value="1"/>
</dbReference>
<keyword evidence="5" id="KW-0808">Transferase</keyword>
<organism evidence="5 6">
    <name type="scientific">Hibiscus syriacus</name>
    <name type="common">Rose of Sharon</name>
    <dbReference type="NCBI Taxonomy" id="106335"/>
    <lineage>
        <taxon>Eukaryota</taxon>
        <taxon>Viridiplantae</taxon>
        <taxon>Streptophyta</taxon>
        <taxon>Embryophyta</taxon>
        <taxon>Tracheophyta</taxon>
        <taxon>Spermatophyta</taxon>
        <taxon>Magnoliopsida</taxon>
        <taxon>eudicotyledons</taxon>
        <taxon>Gunneridae</taxon>
        <taxon>Pentapetalae</taxon>
        <taxon>rosids</taxon>
        <taxon>malvids</taxon>
        <taxon>Malvales</taxon>
        <taxon>Malvaceae</taxon>
        <taxon>Malvoideae</taxon>
        <taxon>Hibiscus</taxon>
    </lineage>
</organism>
<evidence type="ECO:0000259" key="4">
    <source>
        <dbReference type="PROSITE" id="PS50011"/>
    </source>
</evidence>
<dbReference type="PANTHER" id="PTHR47989:SF62">
    <property type="entry name" value="OS05G0423500 PROTEIN"/>
    <property type="match status" value="1"/>
</dbReference>
<protein>
    <submittedName>
        <fullName evidence="5">Malectin/receptor protein kinase family protein</fullName>
    </submittedName>
</protein>
<keyword evidence="1" id="KW-0723">Serine/threonine-protein kinase</keyword>
<evidence type="ECO:0000313" key="6">
    <source>
        <dbReference type="Proteomes" id="UP000436088"/>
    </source>
</evidence>
<evidence type="ECO:0000313" key="5">
    <source>
        <dbReference type="EMBL" id="KAE8732774.1"/>
    </source>
</evidence>
<feature type="domain" description="Protein kinase" evidence="4">
    <location>
        <begin position="1"/>
        <end position="323"/>
    </location>
</feature>
<comment type="caution">
    <text evidence="5">The sequence shown here is derived from an EMBL/GenBank/DDBJ whole genome shotgun (WGS) entry which is preliminary data.</text>
</comment>
<keyword evidence="2" id="KW-0547">Nucleotide-binding</keyword>
<dbReference type="InterPro" id="IPR000719">
    <property type="entry name" value="Prot_kinase_dom"/>
</dbReference>
<dbReference type="PANTHER" id="PTHR47989">
    <property type="entry name" value="OS01G0750732 PROTEIN"/>
    <property type="match status" value="1"/>
</dbReference>
<keyword evidence="5" id="KW-0418">Kinase</keyword>
<dbReference type="Gene3D" id="1.10.510.10">
    <property type="entry name" value="Transferase(Phosphotransferase) domain 1"/>
    <property type="match status" value="1"/>
</dbReference>
<dbReference type="EMBL" id="VEPZ02000135">
    <property type="protein sequence ID" value="KAE8732774.1"/>
    <property type="molecule type" value="Genomic_DNA"/>
</dbReference>
<dbReference type="AlphaFoldDB" id="A0A6A3CWJ0"/>
<sequence>MKSPLCSLLNLFATKKKSPQLEYGSELPDGICRRFSLAELKAATNNFHPDSIIHNIHSWSAVYKGTIDDGTVVAIRCSYNSSKSNEVDMLCQLRHPHLVSLIGFCLLEKKILLVLEYTSRGSLADFLYGGGKDFEPLSWKHRLQMCIGAARGLHYLHAGAKRSVIHRDIKTSNILIDEQWSSKLSDFDLSKLGPHTRSMSKALIGTDSRVVGTFGYMAPEYAMYGELTVKSDVFSFGVILFEVLFGRVAIDSSLPKNQSYILDWAKERLRVGTIYHAIDPYLKGRIAPECLNKYYEIASSCVHRRENERPMMGEVEVTLELALELQDRADAEMEAINPSGDGEYLYEEALFSAFVRKFSGLDRSSNYYG</sequence>
<dbReference type="PROSITE" id="PS50011">
    <property type="entry name" value="PROTEIN_KINASE_DOM"/>
    <property type="match status" value="1"/>
</dbReference>
<evidence type="ECO:0000256" key="1">
    <source>
        <dbReference type="ARBA" id="ARBA00022527"/>
    </source>
</evidence>
<dbReference type="Pfam" id="PF07714">
    <property type="entry name" value="PK_Tyr_Ser-Thr"/>
    <property type="match status" value="1"/>
</dbReference>
<dbReference type="InterPro" id="IPR011009">
    <property type="entry name" value="Kinase-like_dom_sf"/>
</dbReference>
<accession>A0A6A3CWJ0</accession>
<name>A0A6A3CWJ0_HIBSY</name>
<dbReference type="Proteomes" id="UP000436088">
    <property type="component" value="Unassembled WGS sequence"/>
</dbReference>
<dbReference type="InterPro" id="IPR008271">
    <property type="entry name" value="Ser/Thr_kinase_AS"/>
</dbReference>
<dbReference type="FunFam" id="1.10.510.10:FF:000095">
    <property type="entry name" value="protein STRUBBELIG-RECEPTOR FAMILY 8"/>
    <property type="match status" value="1"/>
</dbReference>
<dbReference type="SUPFAM" id="SSF56112">
    <property type="entry name" value="Protein kinase-like (PK-like)"/>
    <property type="match status" value="1"/>
</dbReference>
<proteinExistence type="predicted"/>
<dbReference type="PROSITE" id="PS00108">
    <property type="entry name" value="PROTEIN_KINASE_ST"/>
    <property type="match status" value="1"/>
</dbReference>
<dbReference type="OrthoDB" id="4062651at2759"/>
<gene>
    <name evidence="5" type="ORF">F3Y22_tig00001732pilonHSYRG00083</name>
</gene>
<evidence type="ECO:0000256" key="2">
    <source>
        <dbReference type="ARBA" id="ARBA00022741"/>
    </source>
</evidence>
<dbReference type="GO" id="GO:0005524">
    <property type="term" value="F:ATP binding"/>
    <property type="evidence" value="ECO:0007669"/>
    <property type="project" value="UniProtKB-KW"/>
</dbReference>
<dbReference type="GO" id="GO:0004674">
    <property type="term" value="F:protein serine/threonine kinase activity"/>
    <property type="evidence" value="ECO:0007669"/>
    <property type="project" value="UniProtKB-KW"/>
</dbReference>
<keyword evidence="3" id="KW-0067">ATP-binding</keyword>
<evidence type="ECO:0000256" key="3">
    <source>
        <dbReference type="ARBA" id="ARBA00022840"/>
    </source>
</evidence>
<dbReference type="SMART" id="SM00220">
    <property type="entry name" value="S_TKc"/>
    <property type="match status" value="1"/>
</dbReference>
<dbReference type="InterPro" id="IPR001245">
    <property type="entry name" value="Ser-Thr/Tyr_kinase_cat_dom"/>
</dbReference>